<proteinExistence type="predicted"/>
<reference evidence="1" key="1">
    <citation type="submission" date="2021-06" db="EMBL/GenBank/DDBJ databases">
        <authorList>
            <person name="Kallberg Y."/>
            <person name="Tangrot J."/>
            <person name="Rosling A."/>
        </authorList>
    </citation>
    <scope>NUCLEOTIDE SEQUENCE</scope>
    <source>
        <strain evidence="1">IN212</strain>
    </source>
</reference>
<gene>
    <name evidence="1" type="ORF">RFULGI_LOCUS11906</name>
</gene>
<protein>
    <submittedName>
        <fullName evidence="1">2235_t:CDS:1</fullName>
    </submittedName>
</protein>
<dbReference type="EMBL" id="CAJVPZ010027205">
    <property type="protein sequence ID" value="CAG8727881.1"/>
    <property type="molecule type" value="Genomic_DNA"/>
</dbReference>
<sequence length="142" mass="17296">NVLVSKSVNLDYPLLPSSDSRDPTEWGKHRQNLIKYIEDLQYFGHLFNDLEFMKNLFRTYKKDEDIIKDFIKSFEYDINRTYTVKQKKNQRYKNYATNLLRSFKKINNENERKEFFINARFSISTLYDQDIDPIINEFLKKK</sequence>
<evidence type="ECO:0000313" key="2">
    <source>
        <dbReference type="Proteomes" id="UP000789396"/>
    </source>
</evidence>
<organism evidence="1 2">
    <name type="scientific">Racocetra fulgida</name>
    <dbReference type="NCBI Taxonomy" id="60492"/>
    <lineage>
        <taxon>Eukaryota</taxon>
        <taxon>Fungi</taxon>
        <taxon>Fungi incertae sedis</taxon>
        <taxon>Mucoromycota</taxon>
        <taxon>Glomeromycotina</taxon>
        <taxon>Glomeromycetes</taxon>
        <taxon>Diversisporales</taxon>
        <taxon>Gigasporaceae</taxon>
        <taxon>Racocetra</taxon>
    </lineage>
</organism>
<accession>A0A9N9IAX8</accession>
<feature type="non-terminal residue" evidence="1">
    <location>
        <position position="142"/>
    </location>
</feature>
<evidence type="ECO:0000313" key="1">
    <source>
        <dbReference type="EMBL" id="CAG8727881.1"/>
    </source>
</evidence>
<dbReference type="OrthoDB" id="10373317at2759"/>
<dbReference type="AlphaFoldDB" id="A0A9N9IAX8"/>
<dbReference type="Proteomes" id="UP000789396">
    <property type="component" value="Unassembled WGS sequence"/>
</dbReference>
<keyword evidence="2" id="KW-1185">Reference proteome</keyword>
<feature type="non-terminal residue" evidence="1">
    <location>
        <position position="1"/>
    </location>
</feature>
<comment type="caution">
    <text evidence="1">The sequence shown here is derived from an EMBL/GenBank/DDBJ whole genome shotgun (WGS) entry which is preliminary data.</text>
</comment>
<name>A0A9N9IAX8_9GLOM</name>